<dbReference type="Proteomes" id="UP000653454">
    <property type="component" value="Unassembled WGS sequence"/>
</dbReference>
<gene>
    <name evidence="1" type="ORF">PLXY2_LOCUS1300</name>
</gene>
<dbReference type="EMBL" id="CAJHNJ030000003">
    <property type="protein sequence ID" value="CAG9093309.1"/>
    <property type="molecule type" value="Genomic_DNA"/>
</dbReference>
<protein>
    <submittedName>
        <fullName evidence="1">(diamondback moth) hypothetical protein</fullName>
    </submittedName>
</protein>
<name>A0A8S4D700_PLUXY</name>
<proteinExistence type="predicted"/>
<accession>A0A8S4D700</accession>
<organism evidence="1 2">
    <name type="scientific">Plutella xylostella</name>
    <name type="common">Diamondback moth</name>
    <name type="synonym">Plutella maculipennis</name>
    <dbReference type="NCBI Taxonomy" id="51655"/>
    <lineage>
        <taxon>Eukaryota</taxon>
        <taxon>Metazoa</taxon>
        <taxon>Ecdysozoa</taxon>
        <taxon>Arthropoda</taxon>
        <taxon>Hexapoda</taxon>
        <taxon>Insecta</taxon>
        <taxon>Pterygota</taxon>
        <taxon>Neoptera</taxon>
        <taxon>Endopterygota</taxon>
        <taxon>Lepidoptera</taxon>
        <taxon>Glossata</taxon>
        <taxon>Ditrysia</taxon>
        <taxon>Yponomeutoidea</taxon>
        <taxon>Plutellidae</taxon>
        <taxon>Plutella</taxon>
    </lineage>
</organism>
<comment type="caution">
    <text evidence="1">The sequence shown here is derived from an EMBL/GenBank/DDBJ whole genome shotgun (WGS) entry which is preliminary data.</text>
</comment>
<reference evidence="1" key="1">
    <citation type="submission" date="2020-11" db="EMBL/GenBank/DDBJ databases">
        <authorList>
            <person name="Whiteford S."/>
        </authorList>
    </citation>
    <scope>NUCLEOTIDE SEQUENCE</scope>
</reference>
<sequence length="185" mass="21029">MKLVIYFLCLLQVYHHARSEIRASPLLNRLANIKLVGLDPRSIKHTAFPQPTPAPSLRRHVDQSGRRQQPEECVPKGPKDYYDDDVKVATVQIPEHMDHIHYAITTPVPYLTVGPIAGLGYHPSTIKSEYPSECEKIYQDHIAAQFSSESNEMENESMEMTRVHIKDLADAQAGRGNWKRGLEDE</sequence>
<evidence type="ECO:0000313" key="2">
    <source>
        <dbReference type="Proteomes" id="UP000653454"/>
    </source>
</evidence>
<evidence type="ECO:0000313" key="1">
    <source>
        <dbReference type="EMBL" id="CAG9093309.1"/>
    </source>
</evidence>
<dbReference type="AlphaFoldDB" id="A0A8S4D700"/>
<keyword evidence="2" id="KW-1185">Reference proteome</keyword>